<protein>
    <submittedName>
        <fullName evidence="2">DUF397 domain-containing protein</fullName>
    </submittedName>
</protein>
<dbReference type="InterPro" id="IPR007278">
    <property type="entry name" value="DUF397"/>
</dbReference>
<proteinExistence type="predicted"/>
<evidence type="ECO:0000313" key="3">
    <source>
        <dbReference type="Proteomes" id="UP001614394"/>
    </source>
</evidence>
<reference evidence="2 3" key="1">
    <citation type="submission" date="2024-10" db="EMBL/GenBank/DDBJ databases">
        <title>The Natural Products Discovery Center: Release of the First 8490 Sequenced Strains for Exploring Actinobacteria Biosynthetic Diversity.</title>
        <authorList>
            <person name="Kalkreuter E."/>
            <person name="Kautsar S.A."/>
            <person name="Yang D."/>
            <person name="Bader C.D."/>
            <person name="Teijaro C.N."/>
            <person name="Fluegel L."/>
            <person name="Davis C.M."/>
            <person name="Simpson J.R."/>
            <person name="Lauterbach L."/>
            <person name="Steele A.D."/>
            <person name="Gui C."/>
            <person name="Meng S."/>
            <person name="Li G."/>
            <person name="Viehrig K."/>
            <person name="Ye F."/>
            <person name="Su P."/>
            <person name="Kiefer A.F."/>
            <person name="Nichols A."/>
            <person name="Cepeda A.J."/>
            <person name="Yan W."/>
            <person name="Fan B."/>
            <person name="Jiang Y."/>
            <person name="Adhikari A."/>
            <person name="Zheng C.-J."/>
            <person name="Schuster L."/>
            <person name="Cowan T.M."/>
            <person name="Smanski M.J."/>
            <person name="Chevrette M.G."/>
            <person name="De Carvalho L.P.S."/>
            <person name="Shen B."/>
        </authorList>
    </citation>
    <scope>NUCLEOTIDE SEQUENCE [LARGE SCALE GENOMIC DNA]</scope>
    <source>
        <strain evidence="2 3">NPDC053399</strain>
    </source>
</reference>
<dbReference type="RefSeq" id="WP_399655579.1">
    <property type="nucleotide sequence ID" value="NZ_JBITYG010000010.1"/>
</dbReference>
<accession>A0ABW8CHS6</accession>
<sequence length="66" mass="6782">MSQLQWQKSSFSDSGGENCVELAAAVNGTVLLRESEAPAVVLSTTPARFAAFLDAIKADGSAPTAP</sequence>
<comment type="caution">
    <text evidence="2">The sequence shown here is derived from an EMBL/GenBank/DDBJ whole genome shotgun (WGS) entry which is preliminary data.</text>
</comment>
<dbReference type="Proteomes" id="UP001614394">
    <property type="component" value="Unassembled WGS sequence"/>
</dbReference>
<evidence type="ECO:0000313" key="2">
    <source>
        <dbReference type="EMBL" id="MFI9104910.1"/>
    </source>
</evidence>
<dbReference type="EMBL" id="JBITYG010000010">
    <property type="protein sequence ID" value="MFI9104910.1"/>
    <property type="molecule type" value="Genomic_DNA"/>
</dbReference>
<feature type="domain" description="DUF397" evidence="1">
    <location>
        <begin position="4"/>
        <end position="57"/>
    </location>
</feature>
<organism evidence="2 3">
    <name type="scientific">Streptomyces fildesensis</name>
    <dbReference type="NCBI Taxonomy" id="375757"/>
    <lineage>
        <taxon>Bacteria</taxon>
        <taxon>Bacillati</taxon>
        <taxon>Actinomycetota</taxon>
        <taxon>Actinomycetes</taxon>
        <taxon>Kitasatosporales</taxon>
        <taxon>Streptomycetaceae</taxon>
        <taxon>Streptomyces</taxon>
    </lineage>
</organism>
<name>A0ABW8CHS6_9ACTN</name>
<evidence type="ECO:0000259" key="1">
    <source>
        <dbReference type="Pfam" id="PF04149"/>
    </source>
</evidence>
<dbReference type="Pfam" id="PF04149">
    <property type="entry name" value="DUF397"/>
    <property type="match status" value="1"/>
</dbReference>
<gene>
    <name evidence="2" type="ORF">ACIGXA_30820</name>
</gene>
<keyword evidence="3" id="KW-1185">Reference proteome</keyword>